<dbReference type="GO" id="GO:0003677">
    <property type="term" value="F:DNA binding"/>
    <property type="evidence" value="ECO:0007669"/>
    <property type="project" value="UniProtKB-KW"/>
</dbReference>
<evidence type="ECO:0000256" key="3">
    <source>
        <dbReference type="ARBA" id="ARBA00023163"/>
    </source>
</evidence>
<dbReference type="EMBL" id="LGTQ01000013">
    <property type="protein sequence ID" value="KPM46963.1"/>
    <property type="molecule type" value="Genomic_DNA"/>
</dbReference>
<dbReference type="RefSeq" id="WP_055150852.1">
    <property type="nucleotide sequence ID" value="NZ_JXSZ01000013.1"/>
</dbReference>
<dbReference type="PROSITE" id="PS50995">
    <property type="entry name" value="HTH_MARR_2"/>
    <property type="match status" value="1"/>
</dbReference>
<sequence length="155" mass="18104">MTLEKDIKQTKPFKSQIERSLVNIMFTNNWVCDRQYKLLKNHGLTIQQYNVLRILKGHHPEPITINGIIDRMLDKMSNASRLVDKLLQKGYVARTYRADDRRACDVTITEEGLEFIKNVTSEVEKYEKSISNLSESELEQLNSLLDRFRCSDHDA</sequence>
<dbReference type="InterPro" id="IPR036388">
    <property type="entry name" value="WH-like_DNA-bd_sf"/>
</dbReference>
<proteinExistence type="predicted"/>
<dbReference type="InterPro" id="IPR023187">
    <property type="entry name" value="Tscrpt_reg_MarR-type_CS"/>
</dbReference>
<comment type="caution">
    <text evidence="5">The sequence shown here is derived from an EMBL/GenBank/DDBJ whole genome shotgun (WGS) entry which is preliminary data.</text>
</comment>
<evidence type="ECO:0000313" key="6">
    <source>
        <dbReference type="Proteomes" id="UP000050454"/>
    </source>
</evidence>
<dbReference type="GO" id="GO:0006950">
    <property type="term" value="P:response to stress"/>
    <property type="evidence" value="ECO:0007669"/>
    <property type="project" value="TreeGrafter"/>
</dbReference>
<organism evidence="5 6">
    <name type="scientific">Jiulongibacter sediminis</name>
    <dbReference type="NCBI Taxonomy" id="1605367"/>
    <lineage>
        <taxon>Bacteria</taxon>
        <taxon>Pseudomonadati</taxon>
        <taxon>Bacteroidota</taxon>
        <taxon>Cytophagia</taxon>
        <taxon>Cytophagales</taxon>
        <taxon>Leadbetterellaceae</taxon>
        <taxon>Jiulongibacter</taxon>
    </lineage>
</organism>
<dbReference type="PATRIC" id="fig|1605367.3.peg.869"/>
<dbReference type="PRINTS" id="PR00598">
    <property type="entry name" value="HTHMARR"/>
</dbReference>
<dbReference type="InterPro" id="IPR036390">
    <property type="entry name" value="WH_DNA-bd_sf"/>
</dbReference>
<dbReference type="SUPFAM" id="SSF46785">
    <property type="entry name" value="Winged helix' DNA-binding domain"/>
    <property type="match status" value="1"/>
</dbReference>
<dbReference type="SMART" id="SM00347">
    <property type="entry name" value="HTH_MARR"/>
    <property type="match status" value="1"/>
</dbReference>
<dbReference type="Gene3D" id="1.10.10.10">
    <property type="entry name" value="Winged helix-like DNA-binding domain superfamily/Winged helix DNA-binding domain"/>
    <property type="match status" value="1"/>
</dbReference>
<keyword evidence="2" id="KW-0238">DNA-binding</keyword>
<dbReference type="STRING" id="1605367.AFM12_17175"/>
<dbReference type="Pfam" id="PF12802">
    <property type="entry name" value="MarR_2"/>
    <property type="match status" value="1"/>
</dbReference>
<keyword evidence="1" id="KW-0805">Transcription regulation</keyword>
<dbReference type="InterPro" id="IPR039422">
    <property type="entry name" value="MarR/SlyA-like"/>
</dbReference>
<protein>
    <submittedName>
        <fullName evidence="5">Transcriptional regulator</fullName>
    </submittedName>
</protein>
<dbReference type="PANTHER" id="PTHR33164:SF43">
    <property type="entry name" value="HTH-TYPE TRANSCRIPTIONAL REPRESSOR YETL"/>
    <property type="match status" value="1"/>
</dbReference>
<keyword evidence="6" id="KW-1185">Reference proteome</keyword>
<accession>A0A0P7BNV4</accession>
<dbReference type="PANTHER" id="PTHR33164">
    <property type="entry name" value="TRANSCRIPTIONAL REGULATOR, MARR FAMILY"/>
    <property type="match status" value="1"/>
</dbReference>
<reference evidence="5 6" key="1">
    <citation type="submission" date="2015-07" db="EMBL/GenBank/DDBJ databases">
        <title>The draft genome sequence of Leadbetterella sp. JN14-9.</title>
        <authorList>
            <person name="Liu Y."/>
            <person name="Du J."/>
            <person name="Shao Z."/>
        </authorList>
    </citation>
    <scope>NUCLEOTIDE SEQUENCE [LARGE SCALE GENOMIC DNA]</scope>
    <source>
        <strain evidence="5 6">JN14-9</strain>
    </source>
</reference>
<dbReference type="GO" id="GO:0003700">
    <property type="term" value="F:DNA-binding transcription factor activity"/>
    <property type="evidence" value="ECO:0007669"/>
    <property type="project" value="InterPro"/>
</dbReference>
<keyword evidence="3" id="KW-0804">Transcription</keyword>
<name>A0A0P7BNV4_9BACT</name>
<dbReference type="OrthoDB" id="763883at2"/>
<evidence type="ECO:0000256" key="2">
    <source>
        <dbReference type="ARBA" id="ARBA00023125"/>
    </source>
</evidence>
<evidence type="ECO:0000259" key="4">
    <source>
        <dbReference type="PROSITE" id="PS50995"/>
    </source>
</evidence>
<gene>
    <name evidence="5" type="ORF">AFM12_17175</name>
</gene>
<feature type="domain" description="HTH marR-type" evidence="4">
    <location>
        <begin position="14"/>
        <end position="150"/>
    </location>
</feature>
<evidence type="ECO:0000313" key="5">
    <source>
        <dbReference type="EMBL" id="KPM46963.1"/>
    </source>
</evidence>
<dbReference type="AlphaFoldDB" id="A0A0P7BNV4"/>
<evidence type="ECO:0000256" key="1">
    <source>
        <dbReference type="ARBA" id="ARBA00023015"/>
    </source>
</evidence>
<dbReference type="InterPro" id="IPR000835">
    <property type="entry name" value="HTH_MarR-typ"/>
</dbReference>
<dbReference type="PROSITE" id="PS01117">
    <property type="entry name" value="HTH_MARR_1"/>
    <property type="match status" value="1"/>
</dbReference>
<dbReference type="Proteomes" id="UP000050454">
    <property type="component" value="Unassembled WGS sequence"/>
</dbReference>